<name>A0A7W7YH03_9BACT</name>
<dbReference type="NCBIfam" id="TIGR02601">
    <property type="entry name" value="autotrns_rpt"/>
    <property type="match status" value="2"/>
</dbReference>
<proteinExistence type="predicted"/>
<evidence type="ECO:0000313" key="3">
    <source>
        <dbReference type="EMBL" id="MBB5035954.1"/>
    </source>
</evidence>
<sequence length="3910" mass="405989">MKPRRTTLLLQSKILAFSLLNACALTALALDPAAPATGSWNLTGANGNWSEAIRWQGSIPNGVDQIAELINNITANRTVTIDSGIPGSNVTLGGMRLGDLSGGNSFTISGGTLTLQASEGNAFITKQGKGGNDTISSALQLNSAVDFLIADTNGNSLGLTLAGKISGGTVGSATMNLAAVDGENFVRHLLLNNNTNDFAGQIVVNSGLLRLEGGARGTSNTFGARVAGLRGVGNEVWVKNGGRVDLRDSDFDVQADDTEIFIIEGSGMNGLGALVNTANTASLSHLALSGDASVGGYSSIELKRYLNAAGTSEIAAVLDLSGHDLTKIGSAMLVIENADIRNATGSAFNIHEGSLMFRNKGGLVGGGLIGDTAYGNQIDGLTFNVAYYDGAFDGLDVTQGSRTSDPFNPNRLASDLSGNTVIAARLIFRTDWGTGTTHVPNQKVVETYDNLTINLNNGSLVREGNGETGRTFDHIFGPGTVVNLVGGGLEGNILTMGGGATGYNSATDRYDHPGVTEIQGQIDNTTADNDGTGFTKRGNRELRLTGNNVNFNGDVLVKQNTGRFLPPQYTNTSLTGAAESQFFSLSLAGAQGSLNQANSITLSRWGSLALLNNSQNGIYASSNNNDRLNDQGTLSLRNGFLTLETDVAGTNTENFGNVAVNAGTNYLYLDTRAGGQFDGSFNSLTRSQGGILKIYNLNGSHTWGTGAADDRLKLNNTTGINLIGQSAPGSAGQQVIPGLFGGSLPASFAASIGAAANRTAYTVQNAYAYGGSGIGLMTLENGYLRPLTANEYSVGGSPIAGTNWLLDRYLGSENALGRSNYANRNVTQDVAVNSLTLAFNSTTSGQAAPVAARDYLIIEPGRTLTINSGIINFASFIESDNSNPEAMIRGGTINMNGQAAIINSALSRHDLDANSGSFGTFMPGSNAFMRSNIVNATDLVKTGRNNLYLDTWNQVSGNIYVSEQGGLLVRHSGALGAGAPGREVVVGGAGNFYLEYGTNITGLNLRVSSTFDTSRTVLRNEGTTHSTWGGDVIFDIADEAGSGEFQSHVITARNNGTLSIYGNIYTANNQNQSDNDSWNDPTILSTSIGESATINFRGQFRDLESGSLSNVGATGDNATRLDRNHSLVFQMRGHDEMNVNAFQQWDATGSIFATQGYFRIQYDPSAAGLDGTGFQTQDARLAITQDNQWNQMWLGSPQNFLGVSNIATNVYHGHVLLTKADQVLNYADRINISNNNRNHTLTLGGEHTSGNAYIGSADNSLPYRILFQNANTERDLRFLQVRGGTLVVNARLEDSNTTADSFNATISLVGPGTVIFNRNAVGNSNVDRWNFMAGTAVWAGMNGDNQFARTRTTGTNALAAISTWGGGNLVLEQPAGTTMRTQTLDGDIYLLNGASSATTNTNTTLTLGAATRLLQRDSGSSLAFLENGNGAINFSANGLSTTAGAFLGSWAVYGNSTSGVTDWAARQGTTGVQGFTAYSNDAFGAALHTNLTGSAVLTGNTESQTLRFGAAAQLDIGAGNTLTLNQGGLLIPSSVTGDVSFSGGSITSSWSQGSRDLMLHHYGQGTLTVGSVISNDGANKVNLVHAGTGTTILTEDNTLTGNVYLNNGVLKISRDSQLGQVNGSIAQVVLVNAGSSYTNSQNNAVASLLGGNGTGASVTFNTGTGVVSAINVVNGGSGYTEGVRVTLDGTAAGNNAGAWAILDSGNLYFDGGVLHVTESLALNSGRTLFLGGNGGTLRVDPSKTLIVDGFISGKYNHADTDYGYTLSDSLGSPWEASSVRNPDIGDLTIDGGGTVVFRYAPLGDGSTPANLGHVYGGITWINDGVLSLQGVGSTGVTGALGTHRSFLDSTVIGNNGSLDLFFSSSDPSLLEWMTLRGSGFEGGGTIRSIITGATRSYNLTGQIHIEEDAIFKIFNSHNIYINNGGGDLFGQGDLTRIGNGDFRFYGNNPEWKGAFLSASGTTRLIGAGSLGGLTRMELDRNSIFYLSTASTTINEFGDRLPDDLTITTDGYIRLRMDATGGVHSGFEKAGVITAEAGVLGLEYNLGADYVTTAGVTSNRLQGDYAGWHFTEIVRQPGASVHLRNFDSGTSFAGRDFSSGNVTNKAVLQVDVAPLVIGSGNGLNGNAPIVPGFFGGTRDLLVASSDGVTQRFDEAYTSFRLVTLDSDGNGNHFLRPLELSEYKTVANPDGAVTTTVSLDDQGLTSDQNLRIVGRDSDSLESGQLGSTRQNSLLTLNASKTVNSLSFNSETYVQNGAANPTSAATQGGDHTTLQMRDDTKLTVASGMIQAANFGVLDRMGITNSGNSNLDIRSQINGGELDFAGREAHIYVGGFFTRYDTAGQPKGYEGIDGDNTTLTIASGITNSNGLVKTGPGALILTGFNTYSGDTHVNHGTLYARSDFALGQSENVNVTGGGNFYLGHGANVLGADIRVGNISGNNIALAIEQGGTWGGNIILDNVDNAGATGYTRNFIPRVLVNSTNIGTVRGDIYGGAGLLAAGVQATESRIFTTYTGAAGILDLRGQVRDNASGPVSSLVTAANQNQILRMEVIATTNEANVQLWQPYDSAGQIILKRGYLRYSGEGQFYTAAAAAALNPDNAMSGFHIGGRGLIASGTADGLTTSNATFVLANEGSSFNLASFTVGGDVTDPNNVFGHGNWGLGNTTGNTTIGGENRSGEVVFGTGSGTIRFTPYTTLADRDLRLYAAPGGEVTIRANFVDGGTTANPVNTSITKIGAGQVNLQGSSAGAGTVEGLNVLGGMLLLEGYDVNPSRRVGLNASLLMAGGTLAVDGGQENFGSLRLNAGGSALAAIGAAQVDIASLGTRSNGGTLHFQSIAGGTLRLGGVASGTRLGSYATFGSAVNGAPLASSWASVNGMGQVVAFSNFADNTFGAGLHTDLTGSSMVGGVTESIRFNTSGAAVTSGTLTVNDGGLLFTNSYSGGTAIAAGVNVTSSAGRDLIWHNYASAPVTVAGNITGGQNVVFTGVGETILTGSNTYTGATYVTGASTLAMDGISRLGTGALQLNGGTVKLTGANTDTYAANITLGSGDGTLNVENEDKILVLRGIISSENNPVASLSGNPNSGGLRIEGAGTVQFGSRTDGANLVGVANTYTGLTILGDGINSLRVDLQGGGANNTQHTPFGSTDSWTDGTIVKNNVTLEFSPQEGGAAGTDQVRYREWMQFGEQAGDQIFLAHTTRRQVVLDGFYNVVGDLNIHTQNALLPGSSTGNREVYINPNEGGLVGSGNIVKTGAGSLYFYNSLTEWTGDLDIREGLTLQLMYPGASLESTGNILLGDPSGVSTTALQYRVQSRYGNSDTAVDSGRQTYLIPRDIQVRDNIKQEVRIGGSYASESTLEFTGDIYLGSGSTGGGGALSANHVRFYYEDSTAYNAAVVGHQQHVLMNFRGNLSGSNNLMLENSEDGSANNDPYDQFVTYFLSGNNSAFTGKVTVGGEQGVGTNNFDRDDNEILRMGSSTALTSANMVEMRNLSTLQVGGQGVTIGGLISNDGVSTSGLYSFTSPTWDPTRQTTADLAAINANVDAASGTLHGATGTANFTPVGNSSAIVENASVTPGTLSIVQNGNTSWDVYFRDGVPSAQYENSAATPGSLSLDKQGTGAATLTIFNDYTGTTTVSAGALQVGQGGTGQWDFVSQGSTAVFTATTDTIGRVAGSTGTGMTTVLAGATLSGSGHVRGGLTMNGRLAPGDAILDVVGAARGTLFIGDSNGGNMVFNPGAILSMQLMAPSLVDAELSAGNFMIGGFEYEDYISVLPLFNPSSNAFPDYFGQPGTGISSVAHDHLEIGGDLTWNGGRIEISSTVTGFSPQAGHVYNLLDWFGVSDWGSFNSGSNRYLVGNGDDNGDLDLPDLSAYPELRWDTGLFNSHGVLVISTMILVPEPGRAMLILVGCMWMAFRRRR</sequence>
<reference evidence="3 4" key="1">
    <citation type="submission" date="2020-08" db="EMBL/GenBank/DDBJ databases">
        <title>Genomic Encyclopedia of Type Strains, Phase IV (KMG-IV): sequencing the most valuable type-strain genomes for metagenomic binning, comparative biology and taxonomic classification.</title>
        <authorList>
            <person name="Goeker M."/>
        </authorList>
    </citation>
    <scope>NUCLEOTIDE SEQUENCE [LARGE SCALE GENOMIC DNA]</scope>
    <source>
        <strain evidence="3 4">DSM 12251</strain>
    </source>
</reference>
<dbReference type="InterPro" id="IPR013425">
    <property type="entry name" value="Autotrns_rpt"/>
</dbReference>
<organism evidence="3 4">
    <name type="scientific">Prosthecobacter dejongeii</name>
    <dbReference type="NCBI Taxonomy" id="48465"/>
    <lineage>
        <taxon>Bacteria</taxon>
        <taxon>Pseudomonadati</taxon>
        <taxon>Verrucomicrobiota</taxon>
        <taxon>Verrucomicrobiia</taxon>
        <taxon>Verrucomicrobiales</taxon>
        <taxon>Verrucomicrobiaceae</taxon>
        <taxon>Prosthecobacter</taxon>
    </lineage>
</organism>
<feature type="chain" id="PRO_5030759982" evidence="2">
    <location>
        <begin position="30"/>
        <end position="3910"/>
    </location>
</feature>
<dbReference type="Pfam" id="PF12951">
    <property type="entry name" value="PATR"/>
    <property type="match status" value="4"/>
</dbReference>
<gene>
    <name evidence="3" type="ORF">HNQ64_000188</name>
</gene>
<evidence type="ECO:0000256" key="2">
    <source>
        <dbReference type="SAM" id="SignalP"/>
    </source>
</evidence>
<protein>
    <submittedName>
        <fullName evidence="3">Autotransporter-associated beta strand protein</fullName>
    </submittedName>
</protein>
<comment type="caution">
    <text evidence="3">The sequence shown here is derived from an EMBL/GenBank/DDBJ whole genome shotgun (WGS) entry which is preliminary data.</text>
</comment>
<evidence type="ECO:0000256" key="1">
    <source>
        <dbReference type="ARBA" id="ARBA00022729"/>
    </source>
</evidence>
<evidence type="ECO:0000313" key="4">
    <source>
        <dbReference type="Proteomes" id="UP000534294"/>
    </source>
</evidence>
<feature type="signal peptide" evidence="2">
    <location>
        <begin position="1"/>
        <end position="29"/>
    </location>
</feature>
<dbReference type="EMBL" id="JACHIF010000001">
    <property type="protein sequence ID" value="MBB5035954.1"/>
    <property type="molecule type" value="Genomic_DNA"/>
</dbReference>
<keyword evidence="4" id="KW-1185">Reference proteome</keyword>
<accession>A0A7W7YH03</accession>
<dbReference type="RefSeq" id="WP_184204405.1">
    <property type="nucleotide sequence ID" value="NZ_JACHIF010000001.1"/>
</dbReference>
<dbReference type="Proteomes" id="UP000534294">
    <property type="component" value="Unassembled WGS sequence"/>
</dbReference>
<keyword evidence="1 2" id="KW-0732">Signal</keyword>